<organism evidence="5 6">
    <name type="scientific">Acetivibrio saccincola</name>
    <dbReference type="NCBI Taxonomy" id="1677857"/>
    <lineage>
        <taxon>Bacteria</taxon>
        <taxon>Bacillati</taxon>
        <taxon>Bacillota</taxon>
        <taxon>Clostridia</taxon>
        <taxon>Eubacteriales</taxon>
        <taxon>Oscillospiraceae</taxon>
        <taxon>Acetivibrio</taxon>
    </lineage>
</organism>
<keyword evidence="5" id="KW-0808">Transferase</keyword>
<keyword evidence="4" id="KW-0175">Coiled coil</keyword>
<dbReference type="Pfam" id="PF01041">
    <property type="entry name" value="DegT_DnrJ_EryC1"/>
    <property type="match status" value="1"/>
</dbReference>
<dbReference type="Gene3D" id="3.40.640.10">
    <property type="entry name" value="Type I PLP-dependent aspartate aminotransferase-like (Major domain)"/>
    <property type="match status" value="1"/>
</dbReference>
<dbReference type="InterPro" id="IPR015424">
    <property type="entry name" value="PyrdxlP-dep_Trfase"/>
</dbReference>
<feature type="coiled-coil region" evidence="4">
    <location>
        <begin position="280"/>
        <end position="307"/>
    </location>
</feature>
<reference evidence="5 6" key="1">
    <citation type="submission" date="2017-12" db="EMBL/GenBank/DDBJ databases">
        <title>Complete genome sequence of Herbivorax saccincola GGR1, a novel Cellulosome-producing hydrolytic bacterium in a thermophilic biogas plant, established by Illumina and Nanopore MinION sequencing.</title>
        <authorList>
            <person name="Pechtl A."/>
            <person name="Ruckert C."/>
            <person name="Koeck D.E."/>
            <person name="Maus I."/>
            <person name="Winkler A."/>
            <person name="Kalinowski J."/>
            <person name="Puhler A."/>
            <person name="Schwarz W.W."/>
            <person name="Zverlov V.V."/>
            <person name="Schluter A."/>
            <person name="Liebl W."/>
        </authorList>
    </citation>
    <scope>NUCLEOTIDE SEQUENCE [LARGE SCALE GENOMIC DNA]</scope>
    <source>
        <strain evidence="6">SR1</strain>
    </source>
</reference>
<dbReference type="PANTHER" id="PTHR30244">
    <property type="entry name" value="TRANSAMINASE"/>
    <property type="match status" value="1"/>
</dbReference>
<proteinExistence type="inferred from homology"/>
<keyword evidence="5" id="KW-0032">Aminotransferase</keyword>
<feature type="active site" description="Proton acceptor" evidence="1">
    <location>
        <position position="221"/>
    </location>
</feature>
<evidence type="ECO:0000256" key="1">
    <source>
        <dbReference type="PIRSR" id="PIRSR000390-1"/>
    </source>
</evidence>
<dbReference type="EC" id="2.6.1.-" evidence="5"/>
<evidence type="ECO:0000313" key="5">
    <source>
        <dbReference type="EMBL" id="AUG57897.1"/>
    </source>
</evidence>
<feature type="modified residue" description="N6-(pyridoxal phosphate)lysine" evidence="2">
    <location>
        <position position="221"/>
    </location>
</feature>
<evidence type="ECO:0000256" key="3">
    <source>
        <dbReference type="RuleBase" id="RU004508"/>
    </source>
</evidence>
<dbReference type="GO" id="GO:0000271">
    <property type="term" value="P:polysaccharide biosynthetic process"/>
    <property type="evidence" value="ECO:0007669"/>
    <property type="project" value="TreeGrafter"/>
</dbReference>
<evidence type="ECO:0000256" key="2">
    <source>
        <dbReference type="PIRSR" id="PIRSR000390-2"/>
    </source>
</evidence>
<dbReference type="SUPFAM" id="SSF53383">
    <property type="entry name" value="PLP-dependent transferases"/>
    <property type="match status" value="1"/>
</dbReference>
<dbReference type="CDD" id="cd00616">
    <property type="entry name" value="AHBA_syn"/>
    <property type="match status" value="1"/>
</dbReference>
<dbReference type="RefSeq" id="WP_101301811.1">
    <property type="nucleotide sequence ID" value="NZ_CP025197.1"/>
</dbReference>
<dbReference type="InterPro" id="IPR015421">
    <property type="entry name" value="PyrdxlP-dep_Trfase_major"/>
</dbReference>
<dbReference type="EMBL" id="CP025197">
    <property type="protein sequence ID" value="AUG57897.1"/>
    <property type="molecule type" value="Genomic_DNA"/>
</dbReference>
<keyword evidence="6" id="KW-1185">Reference proteome</keyword>
<dbReference type="PIRSF" id="PIRSF000390">
    <property type="entry name" value="PLP_StrS"/>
    <property type="match status" value="1"/>
</dbReference>
<name>A0A2K9E2B2_9FIRM</name>
<sequence>MREDLIISNVISALKSVLKHDENKPIALSQPWFNGNEWKYVKSCIDEGWVSSSGEYVDRFEANLAEFTGVKHAVAVVNGTAALHISLLLSGVKQGDEVLIPALTFVAGANAICYLKAVPHFIDSDDKSLGVDANKLCSYLKDTAYMKGNVCYNKKTQRPIRAVIAVHTFGHPADLDALLEVCRKFNLELIEDCAQGLGSYYKNIHVGNFGKVSAFSFNGNKIITTGGGGAVVTNSLEVAKIAKHITKTAKIPHPWFFIHDSIGYNYRMPNINAALGCAQLENIEKFLKNKRALAKKYQEAFENLEGVSFFKEPEYAKSNYWLNTIILNEEYSFIRDLLLVKTNSQKIGTRPPWMLLNKLPMFRDCPSMDLKTSEYLEKSIINIPSSTFLGEGYVKE</sequence>
<comment type="similarity">
    <text evidence="3">Belongs to the DegT/DnrJ/EryC1 family.</text>
</comment>
<gene>
    <name evidence="5" type="primary">epsN</name>
    <name evidence="5" type="ORF">HVS_10000</name>
</gene>
<dbReference type="Proteomes" id="UP000233534">
    <property type="component" value="Chromosome"/>
</dbReference>
<dbReference type="KEGG" id="hsc:HVS_10000"/>
<dbReference type="InterPro" id="IPR000653">
    <property type="entry name" value="DegT/StrS_aminotransferase"/>
</dbReference>
<accession>A0A2K9E2B2</accession>
<evidence type="ECO:0000256" key="4">
    <source>
        <dbReference type="SAM" id="Coils"/>
    </source>
</evidence>
<dbReference type="AlphaFoldDB" id="A0A2K9E2B2"/>
<dbReference type="InterPro" id="IPR015422">
    <property type="entry name" value="PyrdxlP-dep_Trfase_small"/>
</dbReference>
<dbReference type="GO" id="GO:0030170">
    <property type="term" value="F:pyridoxal phosphate binding"/>
    <property type="evidence" value="ECO:0007669"/>
    <property type="project" value="TreeGrafter"/>
</dbReference>
<dbReference type="NCBIfam" id="TIGR04181">
    <property type="entry name" value="NHT_00031"/>
    <property type="match status" value="1"/>
</dbReference>
<keyword evidence="2 3" id="KW-0663">Pyridoxal phosphate</keyword>
<dbReference type="Gene3D" id="3.90.1150.10">
    <property type="entry name" value="Aspartate Aminotransferase, domain 1"/>
    <property type="match status" value="1"/>
</dbReference>
<evidence type="ECO:0000313" key="6">
    <source>
        <dbReference type="Proteomes" id="UP000233534"/>
    </source>
</evidence>
<dbReference type="InterPro" id="IPR026385">
    <property type="entry name" value="LegC-like"/>
</dbReference>
<dbReference type="PANTHER" id="PTHR30244:SF30">
    <property type="entry name" value="BLR5990 PROTEIN"/>
    <property type="match status" value="1"/>
</dbReference>
<dbReference type="GO" id="GO:0008483">
    <property type="term" value="F:transaminase activity"/>
    <property type="evidence" value="ECO:0007669"/>
    <property type="project" value="UniProtKB-KW"/>
</dbReference>
<protein>
    <submittedName>
        <fullName evidence="5">Pyridoxal phosphate-dependent aminotransferase EpsN</fullName>
        <ecNumber evidence="5">2.6.1.-</ecNumber>
    </submittedName>
</protein>